<reference evidence="5" key="1">
    <citation type="journal article" date="2022" name="Int. J. Mol. Sci.">
        <title>Draft Genome of Tanacetum Coccineum: Genomic Comparison of Closely Related Tanacetum-Family Plants.</title>
        <authorList>
            <person name="Yamashiro T."/>
            <person name="Shiraishi A."/>
            <person name="Nakayama K."/>
            <person name="Satake H."/>
        </authorList>
    </citation>
    <scope>NUCLEOTIDE SEQUENCE</scope>
</reference>
<dbReference type="Proteomes" id="UP001151760">
    <property type="component" value="Unassembled WGS sequence"/>
</dbReference>
<dbReference type="Pfam" id="PF22936">
    <property type="entry name" value="Pol_BBD"/>
    <property type="match status" value="1"/>
</dbReference>
<dbReference type="InterPro" id="IPR054722">
    <property type="entry name" value="PolX-like_BBD"/>
</dbReference>
<protein>
    <submittedName>
        <fullName evidence="5">Uncharacterized mitochondrial protein-like protein</fullName>
    </submittedName>
</protein>
<dbReference type="PANTHER" id="PTHR11439:SF483">
    <property type="entry name" value="PEPTIDE SYNTHASE GLIP-LIKE, PUTATIVE (AFU_ORTHOLOGUE AFUA_3G12920)-RELATED"/>
    <property type="match status" value="1"/>
</dbReference>
<evidence type="ECO:0000313" key="5">
    <source>
        <dbReference type="EMBL" id="GJS60265.1"/>
    </source>
</evidence>
<feature type="domain" description="Retrovirus-related Pol polyprotein from transposon TNT 1-94-like beta-barrel" evidence="4">
    <location>
        <begin position="22"/>
        <end position="102"/>
    </location>
</feature>
<feature type="region of interest" description="Disordered" evidence="2">
    <location>
        <begin position="142"/>
        <end position="181"/>
    </location>
</feature>
<dbReference type="CDD" id="cd09272">
    <property type="entry name" value="RNase_HI_RT_Ty1"/>
    <property type="match status" value="1"/>
</dbReference>
<dbReference type="InterPro" id="IPR013103">
    <property type="entry name" value="RVT_2"/>
</dbReference>
<evidence type="ECO:0000313" key="6">
    <source>
        <dbReference type="Proteomes" id="UP001151760"/>
    </source>
</evidence>
<dbReference type="PANTHER" id="PTHR11439">
    <property type="entry name" value="GAG-POL-RELATED RETROTRANSPOSON"/>
    <property type="match status" value="1"/>
</dbReference>
<dbReference type="Pfam" id="PF07727">
    <property type="entry name" value="RVT_2"/>
    <property type="match status" value="2"/>
</dbReference>
<sequence length="470" mass="52777">MNEEKYTPPKSESNTNDEDDVWYFDNGASNHMTGNYSYFSELNENITGRVRFGDGSCVSIKGKGSILFQGKNGEQKLLKDVYYIPALRSNVISLGQATISGYDISIRGDFLTMRDSWGSLLIKVPRSANRLYKAQLKVGKEGTNEVGRESDKEENPHSSLVTVHETSPESEEDHSRSDGTPIPIARLETIRLLIALAAGKGWKIHHLDVKTAFLNGDRKKLDSTLEEMGFLQCVHEKAVYRKVSNGEFIIIAVYGDDIFVTGTSLDLINEFKRRMASQFEMSDLGELTYYLGIEVSQGKDCMEIKQERYARKILKEAGMEDCNATSYLMEKDLKLSKAEDEPLVKATQYRKVAGCLRYLLHTRPDLTYSVGVVSQYMQSPRESHARAIKQILRYLKGTTSFGIKYNRSNDMKLVGYSDSSHNVDIDDERSTTGHVFYLGTSPITWCSQKQTTVALSSCEVEFMVATAAAC</sequence>
<feature type="domain" description="Reverse transcriptase Ty1/copia-type" evidence="3">
    <location>
        <begin position="219"/>
        <end position="326"/>
    </location>
</feature>
<evidence type="ECO:0000256" key="1">
    <source>
        <dbReference type="ARBA" id="ARBA00022750"/>
    </source>
</evidence>
<dbReference type="InterPro" id="IPR043502">
    <property type="entry name" value="DNA/RNA_pol_sf"/>
</dbReference>
<evidence type="ECO:0000259" key="4">
    <source>
        <dbReference type="Pfam" id="PF22936"/>
    </source>
</evidence>
<evidence type="ECO:0000259" key="3">
    <source>
        <dbReference type="Pfam" id="PF07727"/>
    </source>
</evidence>
<keyword evidence="1" id="KW-0378">Hydrolase</keyword>
<dbReference type="EMBL" id="BQNB010009210">
    <property type="protein sequence ID" value="GJS60265.1"/>
    <property type="molecule type" value="Genomic_DNA"/>
</dbReference>
<reference evidence="5" key="2">
    <citation type="submission" date="2022-01" db="EMBL/GenBank/DDBJ databases">
        <authorList>
            <person name="Yamashiro T."/>
            <person name="Shiraishi A."/>
            <person name="Satake H."/>
            <person name="Nakayama K."/>
        </authorList>
    </citation>
    <scope>NUCLEOTIDE SEQUENCE</scope>
</reference>
<keyword evidence="1" id="KW-0645">Protease</keyword>
<dbReference type="SUPFAM" id="SSF56672">
    <property type="entry name" value="DNA/RNA polymerases"/>
    <property type="match status" value="1"/>
</dbReference>
<name>A0ABQ4X5W3_9ASTR</name>
<proteinExistence type="predicted"/>
<keyword evidence="6" id="KW-1185">Reference proteome</keyword>
<feature type="compositionally biased region" description="Basic and acidic residues" evidence="2">
    <location>
        <begin position="142"/>
        <end position="156"/>
    </location>
</feature>
<feature type="domain" description="Reverse transcriptase Ty1/copia-type" evidence="3">
    <location>
        <begin position="179"/>
        <end position="217"/>
    </location>
</feature>
<gene>
    <name evidence="5" type="ORF">Tco_0655049</name>
</gene>
<comment type="caution">
    <text evidence="5">The sequence shown here is derived from an EMBL/GenBank/DDBJ whole genome shotgun (WGS) entry which is preliminary data.</text>
</comment>
<organism evidence="5 6">
    <name type="scientific">Tanacetum coccineum</name>
    <dbReference type="NCBI Taxonomy" id="301880"/>
    <lineage>
        <taxon>Eukaryota</taxon>
        <taxon>Viridiplantae</taxon>
        <taxon>Streptophyta</taxon>
        <taxon>Embryophyta</taxon>
        <taxon>Tracheophyta</taxon>
        <taxon>Spermatophyta</taxon>
        <taxon>Magnoliopsida</taxon>
        <taxon>eudicotyledons</taxon>
        <taxon>Gunneridae</taxon>
        <taxon>Pentapetalae</taxon>
        <taxon>asterids</taxon>
        <taxon>campanulids</taxon>
        <taxon>Asterales</taxon>
        <taxon>Asteraceae</taxon>
        <taxon>Asteroideae</taxon>
        <taxon>Anthemideae</taxon>
        <taxon>Anthemidinae</taxon>
        <taxon>Tanacetum</taxon>
    </lineage>
</organism>
<keyword evidence="1" id="KW-0064">Aspartyl protease</keyword>
<accession>A0ABQ4X5W3</accession>
<evidence type="ECO:0000256" key="2">
    <source>
        <dbReference type="SAM" id="MobiDB-lite"/>
    </source>
</evidence>